<accession>A0ABR3I2G9</accession>
<proteinExistence type="predicted"/>
<keyword evidence="1" id="KW-0732">Signal</keyword>
<sequence length="461" mass="52797">MCIFLLWLFLYVVYYVDGLSELEEKILKYGDHNFFRKQWKKYEDPIHQSINVILKETYETEGMNVYIRKMADPHMLGDGVFVSDNIVKVLLKDLYLTEQPRLTFPVVSIRPAENVLRLAAKVNKLCIQADYQLFRNLSDITYNYSAHVDPYKTSPFNFQQVKSDGQVTIIAEHCSLEGLAVVSLLYHSVNLGQDSIKLRNCMFSVEITTPGLGSPPVIAPYFSKKQGLTLERLLTKPIREALLPKLQGALFTYVNTSSIFGKLLPKIRQAQKNVFKQTYMYLTRVIRNLNKVTQNENQGIEKFKDIFITWSDKLQEYKIALRDMTITGLDSAYSAQNGGPLKFLTENKYVRDTIRFSELQIKGTIELGVDEALNEYAFYGEIRDISTCMSFDIANKTINLLEVYGWRDFGLAPLEKVVISGAEHMLSRNYTTLDSPCICLTQTYLPTTIPVLLQKLGFTCT</sequence>
<protein>
    <submittedName>
        <fullName evidence="2">Uncharacterized protein</fullName>
    </submittedName>
</protein>
<organism evidence="2 3">
    <name type="scientific">Loxostege sticticalis</name>
    <name type="common">Beet webworm moth</name>
    <dbReference type="NCBI Taxonomy" id="481309"/>
    <lineage>
        <taxon>Eukaryota</taxon>
        <taxon>Metazoa</taxon>
        <taxon>Ecdysozoa</taxon>
        <taxon>Arthropoda</taxon>
        <taxon>Hexapoda</taxon>
        <taxon>Insecta</taxon>
        <taxon>Pterygota</taxon>
        <taxon>Neoptera</taxon>
        <taxon>Endopterygota</taxon>
        <taxon>Lepidoptera</taxon>
        <taxon>Glossata</taxon>
        <taxon>Ditrysia</taxon>
        <taxon>Pyraloidea</taxon>
        <taxon>Crambidae</taxon>
        <taxon>Pyraustinae</taxon>
        <taxon>Loxostege</taxon>
    </lineage>
</organism>
<keyword evidence="3" id="KW-1185">Reference proteome</keyword>
<evidence type="ECO:0000313" key="3">
    <source>
        <dbReference type="Proteomes" id="UP001549920"/>
    </source>
</evidence>
<evidence type="ECO:0000313" key="2">
    <source>
        <dbReference type="EMBL" id="KAL0882998.1"/>
    </source>
</evidence>
<evidence type="ECO:0000256" key="1">
    <source>
        <dbReference type="SAM" id="SignalP"/>
    </source>
</evidence>
<name>A0ABR3I2G9_LOXSC</name>
<feature type="chain" id="PRO_5047327181" evidence="1">
    <location>
        <begin position="19"/>
        <end position="461"/>
    </location>
</feature>
<comment type="caution">
    <text evidence="2">The sequence shown here is derived from an EMBL/GenBank/DDBJ whole genome shotgun (WGS) entry which is preliminary data.</text>
</comment>
<dbReference type="EMBL" id="JBEUOH010000009">
    <property type="protein sequence ID" value="KAL0882998.1"/>
    <property type="molecule type" value="Genomic_DNA"/>
</dbReference>
<reference evidence="2 3" key="1">
    <citation type="submission" date="2024-06" db="EMBL/GenBank/DDBJ databases">
        <title>A chromosome-level genome assembly of beet webworm, Loxostege sticticalis.</title>
        <authorList>
            <person name="Zhang Y."/>
        </authorList>
    </citation>
    <scope>NUCLEOTIDE SEQUENCE [LARGE SCALE GENOMIC DNA]</scope>
    <source>
        <strain evidence="2">AQ026</strain>
        <tissue evidence="2">Whole body</tissue>
    </source>
</reference>
<dbReference type="Proteomes" id="UP001549920">
    <property type="component" value="Unassembled WGS sequence"/>
</dbReference>
<feature type="signal peptide" evidence="1">
    <location>
        <begin position="1"/>
        <end position="18"/>
    </location>
</feature>
<gene>
    <name evidence="2" type="ORF">ABMA27_016486</name>
</gene>